<proteinExistence type="predicted"/>
<dbReference type="PANTHER" id="PTHR33112">
    <property type="entry name" value="DOMAIN PROTEIN, PUTATIVE-RELATED"/>
    <property type="match status" value="1"/>
</dbReference>
<organism evidence="2">
    <name type="scientific">Chaetomium thermophilum (strain DSM 1495 / CBS 144.50 / IMI 039719)</name>
    <name type="common">Thermochaetoides thermophila</name>
    <dbReference type="NCBI Taxonomy" id="759272"/>
    <lineage>
        <taxon>Eukaryota</taxon>
        <taxon>Fungi</taxon>
        <taxon>Dikarya</taxon>
        <taxon>Ascomycota</taxon>
        <taxon>Pezizomycotina</taxon>
        <taxon>Sordariomycetes</taxon>
        <taxon>Sordariomycetidae</taxon>
        <taxon>Sordariales</taxon>
        <taxon>Chaetomiaceae</taxon>
        <taxon>Thermochaetoides</taxon>
    </lineage>
</organism>
<dbReference type="AlphaFoldDB" id="G0S8V4"/>
<dbReference type="KEGG" id="cthr:CTHT_0043550"/>
<dbReference type="RefSeq" id="XP_006694750.1">
    <property type="nucleotide sequence ID" value="XM_006694687.1"/>
</dbReference>
<dbReference type="OrthoDB" id="4578237at2759"/>
<dbReference type="Proteomes" id="UP000008066">
    <property type="component" value="Unassembled WGS sequence"/>
</dbReference>
<dbReference type="HOGENOM" id="CLU_767274_0_0_1"/>
<name>G0S8V4_CHATD</name>
<evidence type="ECO:0000313" key="2">
    <source>
        <dbReference type="Proteomes" id="UP000008066"/>
    </source>
</evidence>
<gene>
    <name evidence="1" type="ORF">CTHT_0043550</name>
</gene>
<keyword evidence="2" id="KW-1185">Reference proteome</keyword>
<protein>
    <recommendedName>
        <fullName evidence="3">Heterokaryon incompatibility domain-containing protein</fullName>
    </recommendedName>
</protein>
<dbReference type="GeneID" id="18258393"/>
<evidence type="ECO:0000313" key="1">
    <source>
        <dbReference type="EMBL" id="EGS19865.1"/>
    </source>
</evidence>
<reference evidence="1 2" key="1">
    <citation type="journal article" date="2011" name="Cell">
        <title>Insight into structure and assembly of the nuclear pore complex by utilizing the genome of a eukaryotic thermophile.</title>
        <authorList>
            <person name="Amlacher S."/>
            <person name="Sarges P."/>
            <person name="Flemming D."/>
            <person name="van Noort V."/>
            <person name="Kunze R."/>
            <person name="Devos D.P."/>
            <person name="Arumugam M."/>
            <person name="Bork P."/>
            <person name="Hurt E."/>
        </authorList>
    </citation>
    <scope>NUCLEOTIDE SEQUENCE [LARGE SCALE GENOMIC DNA]</scope>
    <source>
        <strain evidence="2">DSM 1495 / CBS 144.50 / IMI 039719</strain>
    </source>
</reference>
<evidence type="ECO:0008006" key="3">
    <source>
        <dbReference type="Google" id="ProtNLM"/>
    </source>
</evidence>
<sequence>MADIYSNAYFTISAAESVDCHYGILNRRDASIEHIQVWPPLPDQKGDEVKIFYSDELLPGRIYARRMWSRYQRLWPVDKRAWTFQERILSPRVLCYSRDEIVWSCRCATATELWPSLDPTPGMDALAKALSFDSLFNIDEGSFVEIMTLLPRFLDADDIEEYISDPENIKEYLSDFWCKVVEQYATRHLTFLSDKLPAIFGIATALRSDPVRALLLGAYHWGIFEGTLPRSLAWHTIPSDKRQLFDRSISTSCQAPTWSWASVESYVLFIFTRWESRAKDQCKLVAMSDDEITLRGRVVTTEVECITDNDRMIGFGLPLYNYDCSRKFVRVLWDMSTGLVAQLPKAVTCLLLGYEESHMHDLGGYALVLVPVAIHGRSGVFQRVGIAQRVNRRCFEGVEEMEITII</sequence>
<accession>G0S8V4</accession>
<dbReference type="PANTHER" id="PTHR33112:SF16">
    <property type="entry name" value="HETEROKARYON INCOMPATIBILITY DOMAIN-CONTAINING PROTEIN"/>
    <property type="match status" value="1"/>
</dbReference>
<dbReference type="EMBL" id="GL988043">
    <property type="protein sequence ID" value="EGS19865.1"/>
    <property type="molecule type" value="Genomic_DNA"/>
</dbReference>